<feature type="binding site" evidence="5">
    <location>
        <position position="92"/>
    </location>
    <ligand>
        <name>Zn(2+)</name>
        <dbReference type="ChEBI" id="CHEBI:29105"/>
    </ligand>
</feature>
<evidence type="ECO:0000313" key="7">
    <source>
        <dbReference type="Proteomes" id="UP000185739"/>
    </source>
</evidence>
<dbReference type="OrthoDB" id="288014at2"/>
<dbReference type="Gene3D" id="3.30.2320.80">
    <property type="match status" value="1"/>
</dbReference>
<name>A0A1H5SW69_9RHOO</name>
<feature type="binding site" evidence="5">
    <location>
        <position position="76"/>
    </location>
    <ligand>
        <name>Zn(2+)</name>
        <dbReference type="ChEBI" id="CHEBI:29105"/>
    </ligand>
</feature>
<dbReference type="GO" id="GO:0016151">
    <property type="term" value="F:nickel cation binding"/>
    <property type="evidence" value="ECO:0007669"/>
    <property type="project" value="UniProtKB-UniRule"/>
</dbReference>
<dbReference type="GO" id="GO:0051604">
    <property type="term" value="P:protein maturation"/>
    <property type="evidence" value="ECO:0007669"/>
    <property type="project" value="InterPro"/>
</dbReference>
<dbReference type="PIRSF" id="PIRSF004761">
    <property type="entry name" value="Hydrgn_mat_HypA"/>
    <property type="match status" value="1"/>
</dbReference>
<feature type="binding site" evidence="5">
    <location>
        <position position="89"/>
    </location>
    <ligand>
        <name>Zn(2+)</name>
        <dbReference type="ChEBI" id="CHEBI:29105"/>
    </ligand>
</feature>
<protein>
    <recommendedName>
        <fullName evidence="5">Hydrogenase maturation factor HypA</fullName>
    </recommendedName>
</protein>
<proteinExistence type="inferred from homology"/>
<reference evidence="6 7" key="1">
    <citation type="submission" date="2016-12" db="EMBL/GenBank/DDBJ databases">
        <title>Complete genome sequence of Thauera chlorobenzoica, a Betaproteobacterium degrading haloaromatics anaerobically to CO2 and halides.</title>
        <authorList>
            <person name="Goris T."/>
            <person name="Mergelsberg M."/>
            <person name="Boll M."/>
        </authorList>
    </citation>
    <scope>NUCLEOTIDE SEQUENCE [LARGE SCALE GENOMIC DNA]</scope>
    <source>
        <strain evidence="6 7">3CB1</strain>
    </source>
</reference>
<dbReference type="STRING" id="96773.Tchl_1192"/>
<accession>A0A1H5SW69</accession>
<keyword evidence="7" id="KW-1185">Reference proteome</keyword>
<dbReference type="PANTHER" id="PTHR34535">
    <property type="entry name" value="HYDROGENASE MATURATION FACTOR HYPA"/>
    <property type="match status" value="1"/>
</dbReference>
<gene>
    <name evidence="5" type="primary">hypA</name>
    <name evidence="6" type="ORF">Tchl_1192</name>
</gene>
<keyword evidence="3 5" id="KW-0479">Metal-binding</keyword>
<evidence type="ECO:0000256" key="1">
    <source>
        <dbReference type="ARBA" id="ARBA00010748"/>
    </source>
</evidence>
<dbReference type="HAMAP" id="MF_00213">
    <property type="entry name" value="HypA_HybF"/>
    <property type="match status" value="1"/>
</dbReference>
<dbReference type="InterPro" id="IPR000688">
    <property type="entry name" value="HypA/HybF"/>
</dbReference>
<dbReference type="AlphaFoldDB" id="A0A1H5SW69"/>
<dbReference type="PANTHER" id="PTHR34535:SF3">
    <property type="entry name" value="HYDROGENASE MATURATION FACTOR HYPA"/>
    <property type="match status" value="1"/>
</dbReference>
<evidence type="ECO:0000256" key="5">
    <source>
        <dbReference type="HAMAP-Rule" id="MF_00213"/>
    </source>
</evidence>
<comment type="similarity">
    <text evidence="1 5">Belongs to the HypA/HybF family.</text>
</comment>
<comment type="function">
    <text evidence="5">Involved in the maturation of [NiFe] hydrogenases. Required for nickel insertion into the metal center of the hydrogenase.</text>
</comment>
<organism evidence="6 7">
    <name type="scientific">Thauera chlorobenzoica</name>
    <dbReference type="NCBI Taxonomy" id="96773"/>
    <lineage>
        <taxon>Bacteria</taxon>
        <taxon>Pseudomonadati</taxon>
        <taxon>Pseudomonadota</taxon>
        <taxon>Betaproteobacteria</taxon>
        <taxon>Rhodocyclales</taxon>
        <taxon>Zoogloeaceae</taxon>
        <taxon>Thauera</taxon>
    </lineage>
</organism>
<sequence length="113" mass="11921">MHELSLAEGVREIIDEAAAAQRFRHVRTIVLEIGELAAVEAESLQFCLEIVLRGTIAEGAAIQVETLAGAGRCPGCGRTVAIRERYAPCPECGGFGIAPCAGTGMRVRALEVV</sequence>
<keyword evidence="4 5" id="KW-0862">Zinc</keyword>
<dbReference type="RefSeq" id="WP_075147590.1">
    <property type="nucleotide sequence ID" value="NZ_CP018839.1"/>
</dbReference>
<dbReference type="KEGG" id="tcl:Tchl_1192"/>
<keyword evidence="2 5" id="KW-0533">Nickel</keyword>
<feature type="binding site" evidence="5">
    <location>
        <position position="2"/>
    </location>
    <ligand>
        <name>Ni(2+)</name>
        <dbReference type="ChEBI" id="CHEBI:49786"/>
    </ligand>
</feature>
<dbReference type="EMBL" id="CP018839">
    <property type="protein sequence ID" value="APR04051.1"/>
    <property type="molecule type" value="Genomic_DNA"/>
</dbReference>
<dbReference type="PROSITE" id="PS01249">
    <property type="entry name" value="HYPA"/>
    <property type="match status" value="1"/>
</dbReference>
<dbReference type="Pfam" id="PF01155">
    <property type="entry name" value="HypA"/>
    <property type="match status" value="1"/>
</dbReference>
<feature type="binding site" evidence="5">
    <location>
        <position position="73"/>
    </location>
    <ligand>
        <name>Zn(2+)</name>
        <dbReference type="ChEBI" id="CHEBI:29105"/>
    </ligand>
</feature>
<evidence type="ECO:0000256" key="2">
    <source>
        <dbReference type="ARBA" id="ARBA00022596"/>
    </source>
</evidence>
<evidence type="ECO:0000313" key="6">
    <source>
        <dbReference type="EMBL" id="APR04051.1"/>
    </source>
</evidence>
<dbReference type="InterPro" id="IPR020538">
    <property type="entry name" value="Hydgase_Ni_incorp_HypA/HybF_CS"/>
</dbReference>
<evidence type="ECO:0000256" key="4">
    <source>
        <dbReference type="ARBA" id="ARBA00022833"/>
    </source>
</evidence>
<dbReference type="Proteomes" id="UP000185739">
    <property type="component" value="Chromosome"/>
</dbReference>
<evidence type="ECO:0000256" key="3">
    <source>
        <dbReference type="ARBA" id="ARBA00022723"/>
    </source>
</evidence>
<dbReference type="GO" id="GO:0008270">
    <property type="term" value="F:zinc ion binding"/>
    <property type="evidence" value="ECO:0007669"/>
    <property type="project" value="UniProtKB-UniRule"/>
</dbReference>